<dbReference type="Pfam" id="PF00830">
    <property type="entry name" value="Ribosomal_L28"/>
    <property type="match status" value="1"/>
</dbReference>
<protein>
    <submittedName>
        <fullName evidence="4">39S ribosomal protein L24, mitochondrial</fullName>
    </submittedName>
</protein>
<dbReference type="OrthoDB" id="361870at2759"/>
<dbReference type="EMBL" id="BNJQ01000030">
    <property type="protein sequence ID" value="GHP10686.1"/>
    <property type="molecule type" value="Genomic_DNA"/>
</dbReference>
<dbReference type="InterPro" id="IPR037147">
    <property type="entry name" value="Ribosomal_bL28_sf"/>
</dbReference>
<dbReference type="Gene3D" id="2.30.170.40">
    <property type="entry name" value="Ribosomal protein L28/L24"/>
    <property type="match status" value="1"/>
</dbReference>
<comment type="similarity">
    <text evidence="1">Belongs to the bacterial ribosomal protein bL28 family.</text>
</comment>
<organism evidence="4 5">
    <name type="scientific">Pycnococcus provasolii</name>
    <dbReference type="NCBI Taxonomy" id="41880"/>
    <lineage>
        <taxon>Eukaryota</taxon>
        <taxon>Viridiplantae</taxon>
        <taxon>Chlorophyta</taxon>
        <taxon>Pseudoscourfieldiophyceae</taxon>
        <taxon>Pseudoscourfieldiales</taxon>
        <taxon>Pycnococcaceae</taxon>
        <taxon>Pycnococcus</taxon>
    </lineage>
</organism>
<keyword evidence="5" id="KW-1185">Reference proteome</keyword>
<accession>A0A830HT67</accession>
<dbReference type="SUPFAM" id="SSF143800">
    <property type="entry name" value="L28p-like"/>
    <property type="match status" value="1"/>
</dbReference>
<sequence>MPNNSKTRRSWKPNAVTKRLYSPLLEKSVKIKIATSVMKDIDHAGGIDEYILKRPHRIMQSDVGSRLKLELMNTLGVKRAERKRENLAQKEARTGKLADVERAWLALDPHIQAKKVLGLNMARVIAKRNKGEELTEKQIAWIEDAEITQGNVPDDHRVEYKRPIVINEVEGYTPRIRAPEKRAWKLRNMHSAMAVRNRVSARLDGYEVEL</sequence>
<proteinExistence type="inferred from homology"/>
<comment type="caution">
    <text evidence="4">The sequence shown here is derived from an EMBL/GenBank/DDBJ whole genome shotgun (WGS) entry which is preliminary data.</text>
</comment>
<evidence type="ECO:0000256" key="3">
    <source>
        <dbReference type="ARBA" id="ARBA00023274"/>
    </source>
</evidence>
<keyword evidence="3" id="KW-0687">Ribonucleoprotein</keyword>
<dbReference type="InterPro" id="IPR034704">
    <property type="entry name" value="Ribosomal_bL28/bL31-like_sf"/>
</dbReference>
<evidence type="ECO:0000256" key="1">
    <source>
        <dbReference type="ARBA" id="ARBA00008760"/>
    </source>
</evidence>
<reference evidence="4" key="1">
    <citation type="submission" date="2020-10" db="EMBL/GenBank/DDBJ databases">
        <title>Unveiling of a novel bifunctional photoreceptor, Dualchrome1, isolated from a cosmopolitan green alga.</title>
        <authorList>
            <person name="Suzuki S."/>
            <person name="Kawachi M."/>
        </authorList>
    </citation>
    <scope>NUCLEOTIDE SEQUENCE</scope>
    <source>
        <strain evidence="4">NIES 2893</strain>
    </source>
</reference>
<gene>
    <name evidence="4" type="ORF">PPROV_000941700</name>
</gene>
<dbReference type="AlphaFoldDB" id="A0A830HT67"/>
<dbReference type="Proteomes" id="UP000660262">
    <property type="component" value="Unassembled WGS sequence"/>
</dbReference>
<dbReference type="GO" id="GO:0005762">
    <property type="term" value="C:mitochondrial large ribosomal subunit"/>
    <property type="evidence" value="ECO:0007669"/>
    <property type="project" value="TreeGrafter"/>
</dbReference>
<keyword evidence="2 4" id="KW-0689">Ribosomal protein</keyword>
<evidence type="ECO:0000256" key="2">
    <source>
        <dbReference type="ARBA" id="ARBA00022980"/>
    </source>
</evidence>
<name>A0A830HT67_9CHLO</name>
<dbReference type="PANTHER" id="PTHR13528:SF2">
    <property type="entry name" value="LARGE RIBOSOMAL SUBUNIT PROTEIN BL28M"/>
    <property type="match status" value="1"/>
</dbReference>
<dbReference type="PANTHER" id="PTHR13528">
    <property type="entry name" value="39S RIBOSOMAL PROTEIN L28, MITOCHONDRIAL"/>
    <property type="match status" value="1"/>
</dbReference>
<dbReference type="GO" id="GO:0003735">
    <property type="term" value="F:structural constituent of ribosome"/>
    <property type="evidence" value="ECO:0007669"/>
    <property type="project" value="InterPro"/>
</dbReference>
<evidence type="ECO:0000313" key="5">
    <source>
        <dbReference type="Proteomes" id="UP000660262"/>
    </source>
</evidence>
<evidence type="ECO:0000313" key="4">
    <source>
        <dbReference type="EMBL" id="GHP10686.1"/>
    </source>
</evidence>
<dbReference type="InterPro" id="IPR026569">
    <property type="entry name" value="Ribosomal_bL28"/>
</dbReference>